<dbReference type="SUPFAM" id="SSF46689">
    <property type="entry name" value="Homeodomain-like"/>
    <property type="match status" value="1"/>
</dbReference>
<dbReference type="Gene3D" id="1.10.10.60">
    <property type="entry name" value="Homeodomain-like"/>
    <property type="match status" value="2"/>
</dbReference>
<comment type="caution">
    <text evidence="6">The sequence shown here is derived from an EMBL/GenBank/DDBJ whole genome shotgun (WGS) entry which is preliminary data.</text>
</comment>
<feature type="transmembrane region" description="Helical" evidence="4">
    <location>
        <begin position="15"/>
        <end position="36"/>
    </location>
</feature>
<dbReference type="InterPro" id="IPR009057">
    <property type="entry name" value="Homeodomain-like_sf"/>
</dbReference>
<dbReference type="InterPro" id="IPR018060">
    <property type="entry name" value="HTH_AraC"/>
</dbReference>
<feature type="transmembrane region" description="Helical" evidence="4">
    <location>
        <begin position="109"/>
        <end position="126"/>
    </location>
</feature>
<evidence type="ECO:0000256" key="2">
    <source>
        <dbReference type="ARBA" id="ARBA00023125"/>
    </source>
</evidence>
<reference evidence="6 7" key="1">
    <citation type="submission" date="2018-10" db="EMBL/GenBank/DDBJ databases">
        <title>Sinomicrobium pectinilyticum sp. nov., a pectinase-producing bacterium isolated from alkaline and saline soil, and emended description of the genus Sinomicrobium.</title>
        <authorList>
            <person name="Cheng B."/>
            <person name="Li C."/>
            <person name="Lai Q."/>
            <person name="Du M."/>
            <person name="Shao Z."/>
            <person name="Xu P."/>
            <person name="Yang C."/>
        </authorList>
    </citation>
    <scope>NUCLEOTIDE SEQUENCE [LARGE SCALE GENOMIC DNA]</scope>
    <source>
        <strain evidence="6 7">5DNS001</strain>
    </source>
</reference>
<sequence length="353" mass="41115">IKLKTLIKMNFDNQLLFFFSALGAFNSSFLSIYFFFASKPKHFSNYYLGALLAVLSIRIWKSIFFFFNPDLSRSYLQIGLSACFLIGPFLYFFIKSKLSNSEREIKNDYLQLVVLVLLILVVGYLYPYKTYPELWGNIFYKAINYQWLIYIIASAFILKDVFKKIFKKSATLTSNEVWSLSVFSGVFIIWTAYFFASYTSYIMGALSFSFVLYLSFLLFYYRREKAISSSEQKEKYVGHKISEKEADKLLSTIDTVLNKQGLFKNPDLTLPQLAEEIKVRPHLISQLLNDNLNKNFSLFINEYRIEEAKRILDSNRNLKIEVIAEMCGFNSNSTFYSAFKKITNTTPAKYSNS</sequence>
<keyword evidence="4" id="KW-0812">Transmembrane</keyword>
<evidence type="ECO:0000313" key="6">
    <source>
        <dbReference type="EMBL" id="RNL67460.1"/>
    </source>
</evidence>
<dbReference type="RefSeq" id="WP_206363311.1">
    <property type="nucleotide sequence ID" value="NZ_RJTM01000220.1"/>
</dbReference>
<dbReference type="SMART" id="SM00342">
    <property type="entry name" value="HTH_ARAC"/>
    <property type="match status" value="1"/>
</dbReference>
<feature type="transmembrane region" description="Helical" evidence="4">
    <location>
        <begin position="48"/>
        <end position="68"/>
    </location>
</feature>
<proteinExistence type="predicted"/>
<feature type="transmembrane region" description="Helical" evidence="4">
    <location>
        <begin position="138"/>
        <end position="157"/>
    </location>
</feature>
<keyword evidence="7" id="KW-1185">Reference proteome</keyword>
<evidence type="ECO:0000256" key="3">
    <source>
        <dbReference type="ARBA" id="ARBA00023163"/>
    </source>
</evidence>
<evidence type="ECO:0000259" key="5">
    <source>
        <dbReference type="PROSITE" id="PS01124"/>
    </source>
</evidence>
<dbReference type="InterPro" id="IPR018062">
    <property type="entry name" value="HTH_AraC-typ_CS"/>
</dbReference>
<keyword evidence="3" id="KW-0804">Transcription</keyword>
<keyword evidence="4" id="KW-1133">Transmembrane helix</keyword>
<dbReference type="PANTHER" id="PTHR43280:SF29">
    <property type="entry name" value="ARAC-FAMILY TRANSCRIPTIONAL REGULATOR"/>
    <property type="match status" value="1"/>
</dbReference>
<dbReference type="EMBL" id="RJTM01000220">
    <property type="protein sequence ID" value="RNL67460.1"/>
    <property type="molecule type" value="Genomic_DNA"/>
</dbReference>
<feature type="transmembrane region" description="Helical" evidence="4">
    <location>
        <begin position="177"/>
        <end position="195"/>
    </location>
</feature>
<protein>
    <submittedName>
        <fullName evidence="6">AraC family transcriptional regulator</fullName>
    </submittedName>
</protein>
<name>A0A3N0CVI9_SINP1</name>
<keyword evidence="2" id="KW-0238">DNA-binding</keyword>
<dbReference type="GO" id="GO:0003700">
    <property type="term" value="F:DNA-binding transcription factor activity"/>
    <property type="evidence" value="ECO:0007669"/>
    <property type="project" value="InterPro"/>
</dbReference>
<feature type="non-terminal residue" evidence="6">
    <location>
        <position position="1"/>
    </location>
</feature>
<dbReference type="PROSITE" id="PS00041">
    <property type="entry name" value="HTH_ARAC_FAMILY_1"/>
    <property type="match status" value="1"/>
</dbReference>
<accession>A0A3N0CVI9</accession>
<keyword evidence="4" id="KW-0472">Membrane</keyword>
<feature type="transmembrane region" description="Helical" evidence="4">
    <location>
        <begin position="201"/>
        <end position="221"/>
    </location>
</feature>
<dbReference type="PROSITE" id="PS01124">
    <property type="entry name" value="HTH_ARAC_FAMILY_2"/>
    <property type="match status" value="1"/>
</dbReference>
<dbReference type="AlphaFoldDB" id="A0A3N0CVI9"/>
<organism evidence="6 7">
    <name type="scientific">Sinomicrobium pectinilyticum</name>
    <dbReference type="NCBI Taxonomy" id="1084421"/>
    <lineage>
        <taxon>Bacteria</taxon>
        <taxon>Pseudomonadati</taxon>
        <taxon>Bacteroidota</taxon>
        <taxon>Flavobacteriia</taxon>
        <taxon>Flavobacteriales</taxon>
        <taxon>Flavobacteriaceae</taxon>
        <taxon>Sinomicrobium</taxon>
    </lineage>
</organism>
<evidence type="ECO:0000313" key="7">
    <source>
        <dbReference type="Proteomes" id="UP000267469"/>
    </source>
</evidence>
<evidence type="ECO:0000256" key="1">
    <source>
        <dbReference type="ARBA" id="ARBA00023015"/>
    </source>
</evidence>
<dbReference type="Pfam" id="PF12833">
    <property type="entry name" value="HTH_18"/>
    <property type="match status" value="1"/>
</dbReference>
<dbReference type="GO" id="GO:0043565">
    <property type="term" value="F:sequence-specific DNA binding"/>
    <property type="evidence" value="ECO:0007669"/>
    <property type="project" value="InterPro"/>
</dbReference>
<feature type="domain" description="HTH araC/xylS-type" evidence="5">
    <location>
        <begin position="247"/>
        <end position="353"/>
    </location>
</feature>
<dbReference type="PANTHER" id="PTHR43280">
    <property type="entry name" value="ARAC-FAMILY TRANSCRIPTIONAL REGULATOR"/>
    <property type="match status" value="1"/>
</dbReference>
<evidence type="ECO:0000256" key="4">
    <source>
        <dbReference type="SAM" id="Phobius"/>
    </source>
</evidence>
<keyword evidence="1" id="KW-0805">Transcription regulation</keyword>
<feature type="transmembrane region" description="Helical" evidence="4">
    <location>
        <begin position="74"/>
        <end position="94"/>
    </location>
</feature>
<gene>
    <name evidence="6" type="ORF">ED312_23470</name>
</gene>
<dbReference type="Proteomes" id="UP000267469">
    <property type="component" value="Unassembled WGS sequence"/>
</dbReference>